<dbReference type="AlphaFoldDB" id="A0A381ZYT9"/>
<comment type="similarity">
    <text evidence="1">Belongs to the short-chain dehydrogenases/reductases (SDR) family.</text>
</comment>
<dbReference type="EMBL" id="UINC01023172">
    <property type="protein sequence ID" value="SVA94299.1"/>
    <property type="molecule type" value="Genomic_DNA"/>
</dbReference>
<dbReference type="PANTHER" id="PTHR42760">
    <property type="entry name" value="SHORT-CHAIN DEHYDROGENASES/REDUCTASES FAMILY MEMBER"/>
    <property type="match status" value="1"/>
</dbReference>
<sequence>MTRHDFGSLEGRTVLITGGAGHIGSSVAVACLELGARVATADVSGMPVLGDLAGSADFQHYVVDLGAPAAAAGVVDTVLDDFGRLDVVVATASWMGTDTTAGWNVPFPEQDESLWPEVLSVALTANFALVKRAAPALAAHGCGSVVFICSHYGFCGPRPSLYPDTGINNIAGYAASKGGLTQLARWLSTMMAPEVRVNALSPGGIFRDQDPRFVQRYERETPLGRMATEDDMVGPILFLASDLSRYMTGHNLVVDGGFSVW</sequence>
<keyword evidence="2" id="KW-0560">Oxidoreductase</keyword>
<gene>
    <name evidence="3" type="ORF">METZ01_LOCUS147153</name>
</gene>
<evidence type="ECO:0008006" key="4">
    <source>
        <dbReference type="Google" id="ProtNLM"/>
    </source>
</evidence>
<dbReference type="Gene3D" id="3.40.50.720">
    <property type="entry name" value="NAD(P)-binding Rossmann-like Domain"/>
    <property type="match status" value="1"/>
</dbReference>
<dbReference type="PROSITE" id="PS00061">
    <property type="entry name" value="ADH_SHORT"/>
    <property type="match status" value="1"/>
</dbReference>
<reference evidence="3" key="1">
    <citation type="submission" date="2018-05" db="EMBL/GenBank/DDBJ databases">
        <authorList>
            <person name="Lanie J.A."/>
            <person name="Ng W.-L."/>
            <person name="Kazmierczak K.M."/>
            <person name="Andrzejewski T.M."/>
            <person name="Davidsen T.M."/>
            <person name="Wayne K.J."/>
            <person name="Tettelin H."/>
            <person name="Glass J.I."/>
            <person name="Rusch D."/>
            <person name="Podicherti R."/>
            <person name="Tsui H.-C.T."/>
            <person name="Winkler M.E."/>
        </authorList>
    </citation>
    <scope>NUCLEOTIDE SEQUENCE</scope>
</reference>
<organism evidence="3">
    <name type="scientific">marine metagenome</name>
    <dbReference type="NCBI Taxonomy" id="408172"/>
    <lineage>
        <taxon>unclassified sequences</taxon>
        <taxon>metagenomes</taxon>
        <taxon>ecological metagenomes</taxon>
    </lineage>
</organism>
<evidence type="ECO:0000256" key="2">
    <source>
        <dbReference type="ARBA" id="ARBA00023002"/>
    </source>
</evidence>
<dbReference type="PROSITE" id="PS51257">
    <property type="entry name" value="PROKAR_LIPOPROTEIN"/>
    <property type="match status" value="1"/>
</dbReference>
<dbReference type="PANTHER" id="PTHR42760:SF133">
    <property type="entry name" value="3-OXOACYL-[ACYL-CARRIER-PROTEIN] REDUCTASE"/>
    <property type="match status" value="1"/>
</dbReference>
<protein>
    <recommendedName>
        <fullName evidence="4">NAD-dependent epimerase/dehydratase domain-containing protein</fullName>
    </recommendedName>
</protein>
<dbReference type="InterPro" id="IPR036291">
    <property type="entry name" value="NAD(P)-bd_dom_sf"/>
</dbReference>
<dbReference type="InterPro" id="IPR002347">
    <property type="entry name" value="SDR_fam"/>
</dbReference>
<name>A0A381ZYT9_9ZZZZ</name>
<dbReference type="InterPro" id="IPR020904">
    <property type="entry name" value="Sc_DH/Rdtase_CS"/>
</dbReference>
<proteinExistence type="inferred from homology"/>
<evidence type="ECO:0000256" key="1">
    <source>
        <dbReference type="ARBA" id="ARBA00006484"/>
    </source>
</evidence>
<dbReference type="SUPFAM" id="SSF51735">
    <property type="entry name" value="NAD(P)-binding Rossmann-fold domains"/>
    <property type="match status" value="1"/>
</dbReference>
<dbReference type="Pfam" id="PF13561">
    <property type="entry name" value="adh_short_C2"/>
    <property type="match status" value="1"/>
</dbReference>
<dbReference type="PRINTS" id="PR00081">
    <property type="entry name" value="GDHRDH"/>
</dbReference>
<accession>A0A381ZYT9</accession>
<dbReference type="GO" id="GO:0016616">
    <property type="term" value="F:oxidoreductase activity, acting on the CH-OH group of donors, NAD or NADP as acceptor"/>
    <property type="evidence" value="ECO:0007669"/>
    <property type="project" value="TreeGrafter"/>
</dbReference>
<evidence type="ECO:0000313" key="3">
    <source>
        <dbReference type="EMBL" id="SVA94299.1"/>
    </source>
</evidence>